<proteinExistence type="predicted"/>
<keyword evidence="3" id="KW-1185">Reference proteome</keyword>
<feature type="region of interest" description="Disordered" evidence="1">
    <location>
        <begin position="266"/>
        <end position="293"/>
    </location>
</feature>
<dbReference type="Proteomes" id="UP001059617">
    <property type="component" value="Chromosome"/>
</dbReference>
<accession>A0ABY5VYD3</accession>
<gene>
    <name evidence="2" type="ORF">Dfulv_45135</name>
</gene>
<dbReference type="RefSeq" id="WP_259859950.1">
    <property type="nucleotide sequence ID" value="NZ_BAAAST010000091.1"/>
</dbReference>
<reference evidence="2" key="2">
    <citation type="submission" date="2022-09" db="EMBL/GenBank/DDBJ databases">
        <title>Biosynthetic gene clusters of Dactylosporangioum fulvum.</title>
        <authorList>
            <person name="Caradec T."/>
        </authorList>
    </citation>
    <scope>NUCLEOTIDE SEQUENCE</scope>
    <source>
        <strain evidence="2">NRRL B-16292</strain>
    </source>
</reference>
<evidence type="ECO:0000313" key="2">
    <source>
        <dbReference type="EMBL" id="UWP82179.1"/>
    </source>
</evidence>
<reference evidence="2" key="1">
    <citation type="submission" date="2021-04" db="EMBL/GenBank/DDBJ databases">
        <authorList>
            <person name="Hartkoorn R.C."/>
            <person name="Beaudoing E."/>
            <person name="Hot D."/>
        </authorList>
    </citation>
    <scope>NUCLEOTIDE SEQUENCE</scope>
    <source>
        <strain evidence="2">NRRL B-16292</strain>
    </source>
</reference>
<feature type="region of interest" description="Disordered" evidence="1">
    <location>
        <begin position="432"/>
        <end position="487"/>
    </location>
</feature>
<evidence type="ECO:0000313" key="3">
    <source>
        <dbReference type="Proteomes" id="UP001059617"/>
    </source>
</evidence>
<feature type="compositionally biased region" description="Basic and acidic residues" evidence="1">
    <location>
        <begin position="432"/>
        <end position="441"/>
    </location>
</feature>
<sequence>MASSSHDYFTFKPGKTKRGEDVGAASSTAWEAFGTFFVVYGVIRSERSEPPAQIAAAFELLRGKLERVADQLHDRAHSLNEVWRRGPASVRFHWYVGATVFAIDKWVDSIETKADWLGQIAEDIEDARQTAYDLLVAFKNEYFASIPAGAAAYGFPPDLGKMKADGKDDLAAKVAAIYQRLHAKYFKLIVKVGAKLSRRFVTAGVGMQNAHEVPETHPGPDIAKPWVNYSAQSLTARPVGPAPVASAPEALAPLPVHPVEVLTPMRDDRTGSPALHGLPGHGQEAAAETTPRSNQPLVLQGLQALHATPPVSPLPRGAMALPPLVPRGLSMPRTSAIVPRLRGDAARGVLTGRFRAEVGPQASTGDMPTLSGKGQALTDLPGVEVADTLDGRGPAVGGMSSMDTAAAMGLQHALSVRSETQRVVAARADRPEHVTLGRRNADATPRPLTAPSTVELKRTGTAHDKDGVAGTRHAEPAGGGTAPQRAQ</sequence>
<name>A0ABY5VYD3_9ACTN</name>
<evidence type="ECO:0000256" key="1">
    <source>
        <dbReference type="SAM" id="MobiDB-lite"/>
    </source>
</evidence>
<feature type="compositionally biased region" description="Basic and acidic residues" evidence="1">
    <location>
        <begin position="455"/>
        <end position="475"/>
    </location>
</feature>
<protein>
    <submittedName>
        <fullName evidence="2">Uncharacterized protein</fullName>
    </submittedName>
</protein>
<dbReference type="EMBL" id="CP073720">
    <property type="protein sequence ID" value="UWP82179.1"/>
    <property type="molecule type" value="Genomic_DNA"/>
</dbReference>
<organism evidence="2 3">
    <name type="scientific">Dactylosporangium fulvum</name>
    <dbReference type="NCBI Taxonomy" id="53359"/>
    <lineage>
        <taxon>Bacteria</taxon>
        <taxon>Bacillati</taxon>
        <taxon>Actinomycetota</taxon>
        <taxon>Actinomycetes</taxon>
        <taxon>Micromonosporales</taxon>
        <taxon>Micromonosporaceae</taxon>
        <taxon>Dactylosporangium</taxon>
    </lineage>
</organism>